<proteinExistence type="predicted"/>
<dbReference type="EMBL" id="JBHSEN010000003">
    <property type="protein sequence ID" value="MFC4430960.1"/>
    <property type="molecule type" value="Genomic_DNA"/>
</dbReference>
<dbReference type="RefSeq" id="WP_344231157.1">
    <property type="nucleotide sequence ID" value="NZ_BAAALH010000003.1"/>
</dbReference>
<name>A0ABV8XZH0_9MICC</name>
<evidence type="ECO:0000313" key="2">
    <source>
        <dbReference type="Proteomes" id="UP001595965"/>
    </source>
</evidence>
<sequence>MVERTFEGSHLTTSDLEQLRARLPDLLAASGLRLSPAPVTLARSADLYFMADNATPEAMLDVIATTSDLVFAEYEDFDPLELLPSDDDGDPVEPASHPIVDRLLKAAAKREGELCRVTLRWAMSGLLCEWIATAAWVRELRDGLEKALEAAIAATEEDRGTQRELEKLEIQRLTDQMMEDPNFRATPPHKRGTLAKALVPEMSEADPWTQELALRSIRSRASDETMRRDNDIRSRLDEIAESLVQSDAWSQARTAAAQRQAALQHLTRVADGWRMSNQLAADLKDRAMDLYRQGTPTP</sequence>
<protein>
    <submittedName>
        <fullName evidence="1">Uncharacterized protein</fullName>
    </submittedName>
</protein>
<accession>A0ABV8XZH0</accession>
<evidence type="ECO:0000313" key="1">
    <source>
        <dbReference type="EMBL" id="MFC4430960.1"/>
    </source>
</evidence>
<keyword evidence="2" id="KW-1185">Reference proteome</keyword>
<reference evidence="2" key="1">
    <citation type="journal article" date="2019" name="Int. J. Syst. Evol. Microbiol.">
        <title>The Global Catalogue of Microorganisms (GCM) 10K type strain sequencing project: providing services to taxonomists for standard genome sequencing and annotation.</title>
        <authorList>
            <consortium name="The Broad Institute Genomics Platform"/>
            <consortium name="The Broad Institute Genome Sequencing Center for Infectious Disease"/>
            <person name="Wu L."/>
            <person name="Ma J."/>
        </authorList>
    </citation>
    <scope>NUCLEOTIDE SEQUENCE [LARGE SCALE GENOMIC DNA]</scope>
    <source>
        <strain evidence="2">CGMCC 1.12125</strain>
    </source>
</reference>
<organism evidence="1 2">
    <name type="scientific">Citricoccus alkalitolerans</name>
    <dbReference type="NCBI Taxonomy" id="246603"/>
    <lineage>
        <taxon>Bacteria</taxon>
        <taxon>Bacillati</taxon>
        <taxon>Actinomycetota</taxon>
        <taxon>Actinomycetes</taxon>
        <taxon>Micrococcales</taxon>
        <taxon>Micrococcaceae</taxon>
        <taxon>Citricoccus</taxon>
    </lineage>
</organism>
<dbReference type="Proteomes" id="UP001595965">
    <property type="component" value="Unassembled WGS sequence"/>
</dbReference>
<comment type="caution">
    <text evidence="1">The sequence shown here is derived from an EMBL/GenBank/DDBJ whole genome shotgun (WGS) entry which is preliminary data.</text>
</comment>
<gene>
    <name evidence="1" type="ORF">ACFO0K_14915</name>
</gene>